<dbReference type="Proteomes" id="UP000799440">
    <property type="component" value="Unassembled WGS sequence"/>
</dbReference>
<proteinExistence type="predicted"/>
<accession>A0A6A6VPE8</accession>
<name>A0A6A6VPE8_9PLEO</name>
<keyword evidence="2" id="KW-1185">Reference proteome</keyword>
<reference evidence="1" key="1">
    <citation type="journal article" date="2020" name="Stud. Mycol.">
        <title>101 Dothideomycetes genomes: a test case for predicting lifestyles and emergence of pathogens.</title>
        <authorList>
            <person name="Haridas S."/>
            <person name="Albert R."/>
            <person name="Binder M."/>
            <person name="Bloem J."/>
            <person name="Labutti K."/>
            <person name="Salamov A."/>
            <person name="Andreopoulos B."/>
            <person name="Baker S."/>
            <person name="Barry K."/>
            <person name="Bills G."/>
            <person name="Bluhm B."/>
            <person name="Cannon C."/>
            <person name="Castanera R."/>
            <person name="Culley D."/>
            <person name="Daum C."/>
            <person name="Ezra D."/>
            <person name="Gonzalez J."/>
            <person name="Henrissat B."/>
            <person name="Kuo A."/>
            <person name="Liang C."/>
            <person name="Lipzen A."/>
            <person name="Lutzoni F."/>
            <person name="Magnuson J."/>
            <person name="Mondo S."/>
            <person name="Nolan M."/>
            <person name="Ohm R."/>
            <person name="Pangilinan J."/>
            <person name="Park H.-J."/>
            <person name="Ramirez L."/>
            <person name="Alfaro M."/>
            <person name="Sun H."/>
            <person name="Tritt A."/>
            <person name="Yoshinaga Y."/>
            <person name="Zwiers L.-H."/>
            <person name="Turgeon B."/>
            <person name="Goodwin S."/>
            <person name="Spatafora J."/>
            <person name="Crous P."/>
            <person name="Grigoriev I."/>
        </authorList>
    </citation>
    <scope>NUCLEOTIDE SEQUENCE</scope>
    <source>
        <strain evidence="1">CBS 119925</strain>
    </source>
</reference>
<evidence type="ECO:0000313" key="1">
    <source>
        <dbReference type="EMBL" id="KAF2751634.1"/>
    </source>
</evidence>
<protein>
    <submittedName>
        <fullName evidence="1">Uncharacterized protein</fullName>
    </submittedName>
</protein>
<sequence>MLHKSTDPVGHHFPQRQLFRPRFEQYPIKTISVKHRGSVRQMSNPRLHGGSGSAACRAVAESVLNSPAFQCSEPWTLNNTGSLNQFQQVWCFFVFTNSIRAIYARRNTPFLIQASQSEQCPHFPSSYCAKITGPHCSASRGAVRSLQEHSRSTEAAEKYMYSAVCTILVRAPSRP</sequence>
<organism evidence="1 2">
    <name type="scientific">Sporormia fimetaria CBS 119925</name>
    <dbReference type="NCBI Taxonomy" id="1340428"/>
    <lineage>
        <taxon>Eukaryota</taxon>
        <taxon>Fungi</taxon>
        <taxon>Dikarya</taxon>
        <taxon>Ascomycota</taxon>
        <taxon>Pezizomycotina</taxon>
        <taxon>Dothideomycetes</taxon>
        <taxon>Pleosporomycetidae</taxon>
        <taxon>Pleosporales</taxon>
        <taxon>Sporormiaceae</taxon>
        <taxon>Sporormia</taxon>
    </lineage>
</organism>
<dbReference type="AlphaFoldDB" id="A0A6A6VPE8"/>
<gene>
    <name evidence="1" type="ORF">M011DRAFT_389</name>
</gene>
<dbReference type="EMBL" id="MU006561">
    <property type="protein sequence ID" value="KAF2751634.1"/>
    <property type="molecule type" value="Genomic_DNA"/>
</dbReference>
<evidence type="ECO:0000313" key="2">
    <source>
        <dbReference type="Proteomes" id="UP000799440"/>
    </source>
</evidence>